<organism evidence="1 2">
    <name type="scientific">Moniliophthora roreri</name>
    <name type="common">Frosty pod rot fungus</name>
    <name type="synonym">Monilia roreri</name>
    <dbReference type="NCBI Taxonomy" id="221103"/>
    <lineage>
        <taxon>Eukaryota</taxon>
        <taxon>Fungi</taxon>
        <taxon>Dikarya</taxon>
        <taxon>Basidiomycota</taxon>
        <taxon>Agaricomycotina</taxon>
        <taxon>Agaricomycetes</taxon>
        <taxon>Agaricomycetidae</taxon>
        <taxon>Agaricales</taxon>
        <taxon>Marasmiineae</taxon>
        <taxon>Marasmiaceae</taxon>
        <taxon>Moniliophthora</taxon>
    </lineage>
</organism>
<accession>A0A0W0FVG6</accession>
<evidence type="ECO:0000313" key="2">
    <source>
        <dbReference type="Proteomes" id="UP000054988"/>
    </source>
</evidence>
<reference evidence="1 2" key="1">
    <citation type="submission" date="2015-12" db="EMBL/GenBank/DDBJ databases">
        <title>Draft genome sequence of Moniliophthora roreri, the causal agent of frosty pod rot of cacao.</title>
        <authorList>
            <person name="Aime M.C."/>
            <person name="Diaz-Valderrama J.R."/>
            <person name="Kijpornyongpan T."/>
            <person name="Phillips-Mora W."/>
        </authorList>
    </citation>
    <scope>NUCLEOTIDE SEQUENCE [LARGE SCALE GENOMIC DNA]</scope>
    <source>
        <strain evidence="1 2">MCA 2952</strain>
    </source>
</reference>
<dbReference type="Proteomes" id="UP000054988">
    <property type="component" value="Unassembled WGS sequence"/>
</dbReference>
<protein>
    <submittedName>
        <fullName evidence="1">Uncharacterized protein</fullName>
    </submittedName>
</protein>
<dbReference type="AlphaFoldDB" id="A0A0W0FVG6"/>
<gene>
    <name evidence="1" type="ORF">WG66_7061</name>
</gene>
<name>A0A0W0FVG6_MONRR</name>
<comment type="caution">
    <text evidence="1">The sequence shown here is derived from an EMBL/GenBank/DDBJ whole genome shotgun (WGS) entry which is preliminary data.</text>
</comment>
<proteinExistence type="predicted"/>
<dbReference type="EMBL" id="LATX01001589">
    <property type="protein sequence ID" value="KTB40332.1"/>
    <property type="molecule type" value="Genomic_DNA"/>
</dbReference>
<evidence type="ECO:0000313" key="1">
    <source>
        <dbReference type="EMBL" id="KTB40332.1"/>
    </source>
</evidence>
<sequence>MRALNGFYLDDDIINRILCSSDFGTLYAAILTAKSFYRVFQTHPNSILRAVAHNVSGPAISQALRYIRFVDEARRTQDLEDFFSFTHKNRKSKTSQLTYLESWRFKRALYRIMLYSHIFPGSRWLSEDGRQEDANDDEDESED</sequence>